<evidence type="ECO:0000256" key="2">
    <source>
        <dbReference type="ARBA" id="ARBA00022603"/>
    </source>
</evidence>
<dbReference type="SUPFAM" id="SSF53335">
    <property type="entry name" value="S-adenosyl-L-methionine-dependent methyltransferases"/>
    <property type="match status" value="1"/>
</dbReference>
<dbReference type="CDD" id="cd02440">
    <property type="entry name" value="AdoMet_MTases"/>
    <property type="match status" value="1"/>
</dbReference>
<feature type="domain" description="Methyltransferase" evidence="6">
    <location>
        <begin position="65"/>
        <end position="191"/>
    </location>
</feature>
<comment type="similarity">
    <text evidence="5">Belongs to the class I-like SAM-binding methyltransferase superfamily. EFM4 family.</text>
</comment>
<evidence type="ECO:0000313" key="7">
    <source>
        <dbReference type="EMBL" id="KAG8233513.1"/>
    </source>
</evidence>
<organism evidence="7 8">
    <name type="scientific">Ladona fulva</name>
    <name type="common">Scarce chaser dragonfly</name>
    <name type="synonym">Libellula fulva</name>
    <dbReference type="NCBI Taxonomy" id="123851"/>
    <lineage>
        <taxon>Eukaryota</taxon>
        <taxon>Metazoa</taxon>
        <taxon>Ecdysozoa</taxon>
        <taxon>Arthropoda</taxon>
        <taxon>Hexapoda</taxon>
        <taxon>Insecta</taxon>
        <taxon>Pterygota</taxon>
        <taxon>Palaeoptera</taxon>
        <taxon>Odonata</taxon>
        <taxon>Epiprocta</taxon>
        <taxon>Anisoptera</taxon>
        <taxon>Libelluloidea</taxon>
        <taxon>Libellulidae</taxon>
        <taxon>Ladona</taxon>
    </lineage>
</organism>
<evidence type="ECO:0000256" key="1">
    <source>
        <dbReference type="ARBA" id="ARBA00022490"/>
    </source>
</evidence>
<dbReference type="Gene3D" id="3.40.50.150">
    <property type="entry name" value="Vaccinia Virus protein VP39"/>
    <property type="match status" value="1"/>
</dbReference>
<dbReference type="Pfam" id="PF13847">
    <property type="entry name" value="Methyltransf_31"/>
    <property type="match status" value="1"/>
</dbReference>
<dbReference type="HAMAP" id="MF_03188">
    <property type="entry name" value="Methyltr_EFM4"/>
    <property type="match status" value="1"/>
</dbReference>
<dbReference type="AlphaFoldDB" id="A0A8K0KFQ6"/>
<dbReference type="EMBL" id="KZ308723">
    <property type="protein sequence ID" value="KAG8233513.1"/>
    <property type="molecule type" value="Genomic_DNA"/>
</dbReference>
<gene>
    <name evidence="7" type="ORF">J437_LFUL011674</name>
</gene>
<dbReference type="Proteomes" id="UP000792457">
    <property type="component" value="Unassembled WGS sequence"/>
</dbReference>
<dbReference type="GO" id="GO:0016279">
    <property type="term" value="F:protein-lysine N-methyltransferase activity"/>
    <property type="evidence" value="ECO:0007669"/>
    <property type="project" value="UniProtKB-UniRule"/>
</dbReference>
<dbReference type="InterPro" id="IPR026635">
    <property type="entry name" value="Efm4/METTL10"/>
</dbReference>
<keyword evidence="4 5" id="KW-0949">S-adenosyl-L-methionine</keyword>
<dbReference type="GO" id="GO:0005737">
    <property type="term" value="C:cytoplasm"/>
    <property type="evidence" value="ECO:0007669"/>
    <property type="project" value="UniProtKB-SubCell"/>
</dbReference>
<evidence type="ECO:0000256" key="4">
    <source>
        <dbReference type="ARBA" id="ARBA00022691"/>
    </source>
</evidence>
<evidence type="ECO:0000313" key="8">
    <source>
        <dbReference type="Proteomes" id="UP000792457"/>
    </source>
</evidence>
<evidence type="ECO:0000256" key="3">
    <source>
        <dbReference type="ARBA" id="ARBA00022679"/>
    </source>
</evidence>
<dbReference type="EC" id="2.1.1.-" evidence="5"/>
<accession>A0A8K0KFQ6</accession>
<reference evidence="7" key="2">
    <citation type="submission" date="2017-10" db="EMBL/GenBank/DDBJ databases">
        <title>Ladona fulva Genome sequencing and assembly.</title>
        <authorList>
            <person name="Murali S."/>
            <person name="Richards S."/>
            <person name="Bandaranaike D."/>
            <person name="Bellair M."/>
            <person name="Blankenburg K."/>
            <person name="Chao H."/>
            <person name="Dinh H."/>
            <person name="Doddapaneni H."/>
            <person name="Dugan-Rocha S."/>
            <person name="Elkadiri S."/>
            <person name="Gnanaolivu R."/>
            <person name="Hernandez B."/>
            <person name="Skinner E."/>
            <person name="Javaid M."/>
            <person name="Lee S."/>
            <person name="Li M."/>
            <person name="Ming W."/>
            <person name="Munidasa M."/>
            <person name="Muniz J."/>
            <person name="Nguyen L."/>
            <person name="Hughes D."/>
            <person name="Osuji N."/>
            <person name="Pu L.-L."/>
            <person name="Puazo M."/>
            <person name="Qu C."/>
            <person name="Quiroz J."/>
            <person name="Raj R."/>
            <person name="Weissenberger G."/>
            <person name="Xin Y."/>
            <person name="Zou X."/>
            <person name="Han Y."/>
            <person name="Worley K."/>
            <person name="Muzny D."/>
            <person name="Gibbs R."/>
        </authorList>
    </citation>
    <scope>NUCLEOTIDE SEQUENCE</scope>
    <source>
        <strain evidence="7">Sampled in the wild</strain>
    </source>
</reference>
<dbReference type="GO" id="GO:0032259">
    <property type="term" value="P:methylation"/>
    <property type="evidence" value="ECO:0007669"/>
    <property type="project" value="UniProtKB-KW"/>
</dbReference>
<proteinExistence type="inferred from homology"/>
<evidence type="ECO:0000256" key="5">
    <source>
        <dbReference type="HAMAP-Rule" id="MF_03188"/>
    </source>
</evidence>
<dbReference type="PANTHER" id="PTHR12843:SF5">
    <property type="entry name" value="EEF1A LYSINE METHYLTRANSFERASE 2"/>
    <property type="match status" value="1"/>
</dbReference>
<comment type="function">
    <text evidence="5">S-adenosyl-L-methionine-dependent protein-lysine N-methyltransferase that methylates elongation factor 1-alpha.</text>
</comment>
<dbReference type="OrthoDB" id="540004at2759"/>
<sequence>MERKRMSEEGTELDPSQLGTKVYWDEFYSTEKQNFKDFGDVGEIWFGTACAAKILKWLNSNEQLEKNDKIIDLGCGNGMLLIKLADHGWKNLYGVDYSTNAIDLATSVAESEKVNVKFQVWDILSDELKYQPHEFAVVLDKGTYDAISLSPGDRKSCRDKYMDNVGKLLKPGGHLLLTSCNWTEEELKSQFSLVGFQFISTLPAPTFQFNGSSGKNVASVIFKKPT</sequence>
<keyword evidence="1 5" id="KW-0963">Cytoplasm</keyword>
<protein>
    <recommendedName>
        <fullName evidence="5">Protein-lysine N-methyltransferase J437_LFUL011674</fullName>
        <ecNumber evidence="5">2.1.1.-</ecNumber>
    </recommendedName>
</protein>
<evidence type="ECO:0000259" key="6">
    <source>
        <dbReference type="Pfam" id="PF13847"/>
    </source>
</evidence>
<dbReference type="InterPro" id="IPR025714">
    <property type="entry name" value="Methyltranfer_dom"/>
</dbReference>
<keyword evidence="3 5" id="KW-0808">Transferase</keyword>
<dbReference type="PANTHER" id="PTHR12843">
    <property type="entry name" value="PROTEIN-LYSINE N-METHYLTRANSFERASE METTL10"/>
    <property type="match status" value="1"/>
</dbReference>
<keyword evidence="2 5" id="KW-0489">Methyltransferase</keyword>
<keyword evidence="8" id="KW-1185">Reference proteome</keyword>
<name>A0A8K0KFQ6_LADFU</name>
<comment type="caution">
    <text evidence="7">The sequence shown here is derived from an EMBL/GenBank/DDBJ whole genome shotgun (WGS) entry which is preliminary data.</text>
</comment>
<dbReference type="InterPro" id="IPR029063">
    <property type="entry name" value="SAM-dependent_MTases_sf"/>
</dbReference>
<reference evidence="7" key="1">
    <citation type="submission" date="2013-04" db="EMBL/GenBank/DDBJ databases">
        <authorList>
            <person name="Qu J."/>
            <person name="Murali S.C."/>
            <person name="Bandaranaike D."/>
            <person name="Bellair M."/>
            <person name="Blankenburg K."/>
            <person name="Chao H."/>
            <person name="Dinh H."/>
            <person name="Doddapaneni H."/>
            <person name="Downs B."/>
            <person name="Dugan-Rocha S."/>
            <person name="Elkadiri S."/>
            <person name="Gnanaolivu R.D."/>
            <person name="Hernandez B."/>
            <person name="Javaid M."/>
            <person name="Jayaseelan J.C."/>
            <person name="Lee S."/>
            <person name="Li M."/>
            <person name="Ming W."/>
            <person name="Munidasa M."/>
            <person name="Muniz J."/>
            <person name="Nguyen L."/>
            <person name="Ongeri F."/>
            <person name="Osuji N."/>
            <person name="Pu L.-L."/>
            <person name="Puazo M."/>
            <person name="Qu C."/>
            <person name="Quiroz J."/>
            <person name="Raj R."/>
            <person name="Weissenberger G."/>
            <person name="Xin Y."/>
            <person name="Zou X."/>
            <person name="Han Y."/>
            <person name="Richards S."/>
            <person name="Worley K."/>
            <person name="Muzny D."/>
            <person name="Gibbs R."/>
        </authorList>
    </citation>
    <scope>NUCLEOTIDE SEQUENCE</scope>
    <source>
        <strain evidence="7">Sampled in the wild</strain>
    </source>
</reference>
<comment type="subcellular location">
    <subcellularLocation>
        <location evidence="5">Cytoplasm</location>
    </subcellularLocation>
</comment>